<comment type="subcellular location">
    <subcellularLocation>
        <location evidence="1">Secreted</location>
        <location evidence="1">Cell wall</location>
    </subcellularLocation>
</comment>
<keyword evidence="6 8" id="KW-0063">Aspartyl esterase</keyword>
<dbReference type="PROSITE" id="PS00503">
    <property type="entry name" value="PECTINESTERASE_2"/>
    <property type="match status" value="1"/>
</dbReference>
<dbReference type="Pfam" id="PF01095">
    <property type="entry name" value="Pectinesterase"/>
    <property type="match status" value="1"/>
</dbReference>
<reference evidence="10" key="2">
    <citation type="submission" date="2018-05" db="EMBL/GenBank/DDBJ databases">
        <title>OmerRS3 (Oryza meridionalis Reference Sequence Version 3).</title>
        <authorList>
            <person name="Zhang J."/>
            <person name="Kudrna D."/>
            <person name="Lee S."/>
            <person name="Talag J."/>
            <person name="Welchert J."/>
            <person name="Wing R.A."/>
        </authorList>
    </citation>
    <scope>NUCLEOTIDE SEQUENCE [LARGE SCALE GENOMIC DNA]</scope>
    <source>
        <strain evidence="10">cv. OR44</strain>
    </source>
</reference>
<evidence type="ECO:0000313" key="10">
    <source>
        <dbReference type="EnsemblPlants" id="OMERI11G14130.1"/>
    </source>
</evidence>
<sequence length="371" mass="40579">MKNTSLQLPLLLVVAALVCCLPTSGAELPGWAKPRLQRLLRGGARSAAAHGRRSPVVEVTVAKNGSGDYRTIAAALAAAPKSTKKVRSSYTIRIGEGTYIEQLNITRRDVTLFGDGVGKTVITGNRGSLKHGDMPSSATVTASGRGFMARDLTIQNTAGPEGNQSLALRSSSNHTVLYRCELESFQDTLYAENGLQLYLDSVISGTVDFVFGNAKAVFQRCHLLVRRGREGAHNIITAQGRDKPGDDTGFSFQNCSIMAKPNENLTGVETFLGRPWKNHSHVIFMQSFLDGIVHPKGWVEWDKSKHVLETTKTVSYMEFNNTGPGSDTSRRVNWEGFSVVDASKAEEYTVDRFIHGTQWLPNALNYKPGLY</sequence>
<accession>A0A0E0F6T5</accession>
<feature type="domain" description="Pectinesterase catalytic" evidence="9">
    <location>
        <begin position="58"/>
        <end position="356"/>
    </location>
</feature>
<dbReference type="GO" id="GO:0042545">
    <property type="term" value="P:cell wall modification"/>
    <property type="evidence" value="ECO:0007669"/>
    <property type="project" value="UniProtKB-UniRule"/>
</dbReference>
<dbReference type="Gramene" id="OMERI11G14130.1">
    <property type="protein sequence ID" value="OMERI11G14130.1"/>
    <property type="gene ID" value="OMERI11G14130"/>
</dbReference>
<dbReference type="GO" id="GO:0045490">
    <property type="term" value="P:pectin catabolic process"/>
    <property type="evidence" value="ECO:0007669"/>
    <property type="project" value="UniProtKB-UniRule"/>
</dbReference>
<protein>
    <recommendedName>
        <fullName evidence="3 8">Pectinesterase</fullName>
        <ecNumber evidence="3 8">3.1.1.11</ecNumber>
    </recommendedName>
</protein>
<dbReference type="InterPro" id="IPR033131">
    <property type="entry name" value="Pectinesterase_Asp_AS"/>
</dbReference>
<reference evidence="10" key="1">
    <citation type="submission" date="2015-04" db="UniProtKB">
        <authorList>
            <consortium name="EnsemblPlants"/>
        </authorList>
    </citation>
    <scope>IDENTIFICATION</scope>
</reference>
<dbReference type="FunFam" id="2.160.20.10:FF:000029">
    <property type="entry name" value="Pectinesterase 4"/>
    <property type="match status" value="1"/>
</dbReference>
<dbReference type="InterPro" id="IPR011050">
    <property type="entry name" value="Pectin_lyase_fold/virulence"/>
</dbReference>
<keyword evidence="8" id="KW-0732">Signal</keyword>
<name>A0A0E0F6T5_9ORYZ</name>
<keyword evidence="5 8" id="KW-0378">Hydrolase</keyword>
<dbReference type="HOGENOM" id="CLU_012243_4_2_1"/>
<evidence type="ECO:0000256" key="6">
    <source>
        <dbReference type="ARBA" id="ARBA00023085"/>
    </source>
</evidence>
<dbReference type="PANTHER" id="PTHR31707">
    <property type="entry name" value="PECTINESTERASE"/>
    <property type="match status" value="1"/>
</dbReference>
<dbReference type="STRING" id="40149.A0A0E0F6T5"/>
<dbReference type="UniPathway" id="UPA00545">
    <property type="reaction ID" value="UER00823"/>
</dbReference>
<dbReference type="eggNOG" id="ENOG502RRRN">
    <property type="taxonomic scope" value="Eukaryota"/>
</dbReference>
<feature type="signal peptide" evidence="8">
    <location>
        <begin position="1"/>
        <end position="26"/>
    </location>
</feature>
<dbReference type="Proteomes" id="UP000008021">
    <property type="component" value="Chromosome 11"/>
</dbReference>
<dbReference type="InterPro" id="IPR012334">
    <property type="entry name" value="Pectin_lyas_fold"/>
</dbReference>
<dbReference type="InterPro" id="IPR000070">
    <property type="entry name" value="Pectinesterase_cat"/>
</dbReference>
<comment type="catalytic activity">
    <reaction evidence="8">
        <text>[(1-&gt;4)-alpha-D-galacturonosyl methyl ester](n) + n H2O = [(1-&gt;4)-alpha-D-galacturonosyl](n) + n methanol + n H(+)</text>
        <dbReference type="Rhea" id="RHEA:22380"/>
        <dbReference type="Rhea" id="RHEA-COMP:14570"/>
        <dbReference type="Rhea" id="RHEA-COMP:14573"/>
        <dbReference type="ChEBI" id="CHEBI:15377"/>
        <dbReference type="ChEBI" id="CHEBI:15378"/>
        <dbReference type="ChEBI" id="CHEBI:17790"/>
        <dbReference type="ChEBI" id="CHEBI:140522"/>
        <dbReference type="ChEBI" id="CHEBI:140523"/>
        <dbReference type="EC" id="3.1.1.11"/>
    </reaction>
</comment>
<feature type="active site" evidence="7">
    <location>
        <position position="208"/>
    </location>
</feature>
<evidence type="ECO:0000256" key="2">
    <source>
        <dbReference type="ARBA" id="ARBA00005184"/>
    </source>
</evidence>
<evidence type="ECO:0000313" key="11">
    <source>
        <dbReference type="Proteomes" id="UP000008021"/>
    </source>
</evidence>
<dbReference type="EnsemblPlants" id="OMERI11G14130.1">
    <property type="protein sequence ID" value="OMERI11G14130.1"/>
    <property type="gene ID" value="OMERI11G14130"/>
</dbReference>
<evidence type="ECO:0000256" key="7">
    <source>
        <dbReference type="PROSITE-ProRule" id="PRU10040"/>
    </source>
</evidence>
<evidence type="ECO:0000256" key="5">
    <source>
        <dbReference type="ARBA" id="ARBA00022801"/>
    </source>
</evidence>
<evidence type="ECO:0000256" key="4">
    <source>
        <dbReference type="ARBA" id="ARBA00022512"/>
    </source>
</evidence>
<keyword evidence="4" id="KW-0134">Cell wall</keyword>
<comment type="pathway">
    <text evidence="2 8">Glycan metabolism; pectin degradation; 2-dehydro-3-deoxy-D-gluconate from pectin: step 1/5.</text>
</comment>
<evidence type="ECO:0000256" key="3">
    <source>
        <dbReference type="ARBA" id="ARBA00013229"/>
    </source>
</evidence>
<dbReference type="EC" id="3.1.1.11" evidence="3 8"/>
<dbReference type="Gene3D" id="2.160.20.10">
    <property type="entry name" value="Single-stranded right-handed beta-helix, Pectin lyase-like"/>
    <property type="match status" value="1"/>
</dbReference>
<dbReference type="AlphaFoldDB" id="A0A0E0F6T5"/>
<evidence type="ECO:0000256" key="8">
    <source>
        <dbReference type="RuleBase" id="RU000589"/>
    </source>
</evidence>
<keyword evidence="11" id="KW-1185">Reference proteome</keyword>
<evidence type="ECO:0000259" key="9">
    <source>
        <dbReference type="Pfam" id="PF01095"/>
    </source>
</evidence>
<organism evidence="10">
    <name type="scientific">Oryza meridionalis</name>
    <dbReference type="NCBI Taxonomy" id="40149"/>
    <lineage>
        <taxon>Eukaryota</taxon>
        <taxon>Viridiplantae</taxon>
        <taxon>Streptophyta</taxon>
        <taxon>Embryophyta</taxon>
        <taxon>Tracheophyta</taxon>
        <taxon>Spermatophyta</taxon>
        <taxon>Magnoliopsida</taxon>
        <taxon>Liliopsida</taxon>
        <taxon>Poales</taxon>
        <taxon>Poaceae</taxon>
        <taxon>BOP clade</taxon>
        <taxon>Oryzoideae</taxon>
        <taxon>Oryzeae</taxon>
        <taxon>Oryzinae</taxon>
        <taxon>Oryza</taxon>
    </lineage>
</organism>
<dbReference type="GO" id="GO:0030599">
    <property type="term" value="F:pectinesterase activity"/>
    <property type="evidence" value="ECO:0007669"/>
    <property type="project" value="UniProtKB-UniRule"/>
</dbReference>
<dbReference type="SUPFAM" id="SSF51126">
    <property type="entry name" value="Pectin lyase-like"/>
    <property type="match status" value="1"/>
</dbReference>
<proteinExistence type="predicted"/>
<keyword evidence="4" id="KW-0964">Secreted</keyword>
<evidence type="ECO:0000256" key="1">
    <source>
        <dbReference type="ARBA" id="ARBA00004191"/>
    </source>
</evidence>
<feature type="chain" id="PRO_5005116293" description="Pectinesterase" evidence="8">
    <location>
        <begin position="27"/>
        <end position="371"/>
    </location>
</feature>